<dbReference type="SUPFAM" id="SSF55729">
    <property type="entry name" value="Acyl-CoA N-acyltransferases (Nat)"/>
    <property type="match status" value="1"/>
</dbReference>
<dbReference type="PANTHER" id="PTHR43441:SF10">
    <property type="entry name" value="ACETYLTRANSFERASE"/>
    <property type="match status" value="1"/>
</dbReference>
<gene>
    <name evidence="2" type="ORF">GCM10017591_09530</name>
</gene>
<dbReference type="PROSITE" id="PS51186">
    <property type="entry name" value="GNAT"/>
    <property type="match status" value="1"/>
</dbReference>
<evidence type="ECO:0000313" key="2">
    <source>
        <dbReference type="EMBL" id="GLJ94891.1"/>
    </source>
</evidence>
<accession>A0A9W6M5J3</accession>
<dbReference type="Gene3D" id="3.40.630.30">
    <property type="match status" value="1"/>
</dbReference>
<dbReference type="Pfam" id="PF13302">
    <property type="entry name" value="Acetyltransf_3"/>
    <property type="match status" value="1"/>
</dbReference>
<dbReference type="PANTHER" id="PTHR43441">
    <property type="entry name" value="RIBOSOMAL-PROTEIN-SERINE ACETYLTRANSFERASE"/>
    <property type="match status" value="1"/>
</dbReference>
<dbReference type="Proteomes" id="UP001142291">
    <property type="component" value="Unassembled WGS sequence"/>
</dbReference>
<comment type="caution">
    <text evidence="2">The sequence shown here is derived from an EMBL/GenBank/DDBJ whole genome shotgun (WGS) entry which is preliminary data.</text>
</comment>
<organism evidence="2 3">
    <name type="scientific">Microbacterium dextranolyticum</name>
    <dbReference type="NCBI Taxonomy" id="36806"/>
    <lineage>
        <taxon>Bacteria</taxon>
        <taxon>Bacillati</taxon>
        <taxon>Actinomycetota</taxon>
        <taxon>Actinomycetes</taxon>
        <taxon>Micrococcales</taxon>
        <taxon>Microbacteriaceae</taxon>
        <taxon>Microbacterium</taxon>
    </lineage>
</organism>
<reference evidence="2" key="1">
    <citation type="journal article" date="2014" name="Int. J. Syst. Evol. Microbiol.">
        <title>Complete genome sequence of Corynebacterium casei LMG S-19264T (=DSM 44701T), isolated from a smear-ripened cheese.</title>
        <authorList>
            <consortium name="US DOE Joint Genome Institute (JGI-PGF)"/>
            <person name="Walter F."/>
            <person name="Albersmeier A."/>
            <person name="Kalinowski J."/>
            <person name="Ruckert C."/>
        </authorList>
    </citation>
    <scope>NUCLEOTIDE SEQUENCE</scope>
    <source>
        <strain evidence="2">VKM Ac-1940</strain>
    </source>
</reference>
<sequence length="188" mass="20319">MEPVTLRTERLELSAPHEGDVDAVFAACQDADIQRFTTVPSPYERSHAEGFVTKTAQWWAEGTETTWAMRHEGTLVGMIGLHRLGAGAGEIGYWMAPAARGRGLASEAARAVVDWGFHPDGLGLARIEWRAVTSNPASARIAHSLGFRYEGMVRAALVNGAGVRSDGYIAGLLADDDRTPQIWPISGF</sequence>
<dbReference type="InterPro" id="IPR016181">
    <property type="entry name" value="Acyl_CoA_acyltransferase"/>
</dbReference>
<keyword evidence="3" id="KW-1185">Reference proteome</keyword>
<dbReference type="GO" id="GO:0008999">
    <property type="term" value="F:protein-N-terminal-alanine acetyltransferase activity"/>
    <property type="evidence" value="ECO:0007669"/>
    <property type="project" value="TreeGrafter"/>
</dbReference>
<dbReference type="InterPro" id="IPR000182">
    <property type="entry name" value="GNAT_dom"/>
</dbReference>
<evidence type="ECO:0000313" key="3">
    <source>
        <dbReference type="Proteomes" id="UP001142291"/>
    </source>
</evidence>
<dbReference type="RefSeq" id="WP_204964360.1">
    <property type="nucleotide sequence ID" value="NZ_BAAAUR010000004.1"/>
</dbReference>
<dbReference type="EMBL" id="BSER01000007">
    <property type="protein sequence ID" value="GLJ94891.1"/>
    <property type="molecule type" value="Genomic_DNA"/>
</dbReference>
<dbReference type="AlphaFoldDB" id="A0A9W6M5J3"/>
<dbReference type="GO" id="GO:1990189">
    <property type="term" value="F:protein N-terminal-serine acetyltransferase activity"/>
    <property type="evidence" value="ECO:0007669"/>
    <property type="project" value="TreeGrafter"/>
</dbReference>
<dbReference type="CDD" id="cd04301">
    <property type="entry name" value="NAT_SF"/>
    <property type="match status" value="1"/>
</dbReference>
<evidence type="ECO:0000259" key="1">
    <source>
        <dbReference type="PROSITE" id="PS51186"/>
    </source>
</evidence>
<name>A0A9W6M5J3_9MICO</name>
<dbReference type="GO" id="GO:0005737">
    <property type="term" value="C:cytoplasm"/>
    <property type="evidence" value="ECO:0007669"/>
    <property type="project" value="TreeGrafter"/>
</dbReference>
<proteinExistence type="predicted"/>
<reference evidence="2" key="2">
    <citation type="submission" date="2023-01" db="EMBL/GenBank/DDBJ databases">
        <authorList>
            <person name="Sun Q."/>
            <person name="Evtushenko L."/>
        </authorList>
    </citation>
    <scope>NUCLEOTIDE SEQUENCE</scope>
    <source>
        <strain evidence="2">VKM Ac-1940</strain>
    </source>
</reference>
<protein>
    <submittedName>
        <fullName evidence="2">Acetyltransferase</fullName>
    </submittedName>
</protein>
<dbReference type="InterPro" id="IPR051908">
    <property type="entry name" value="Ribosomal_N-acetyltransferase"/>
</dbReference>
<feature type="domain" description="N-acetyltransferase" evidence="1">
    <location>
        <begin position="23"/>
        <end position="175"/>
    </location>
</feature>